<keyword evidence="1" id="KW-0812">Transmembrane</keyword>
<protein>
    <recommendedName>
        <fullName evidence="4">DUF1648 domain-containing protein</fullName>
    </recommendedName>
</protein>
<feature type="transmembrane region" description="Helical" evidence="1">
    <location>
        <begin position="15"/>
        <end position="35"/>
    </location>
</feature>
<dbReference type="Proteomes" id="UP000231152">
    <property type="component" value="Unassembled WGS sequence"/>
</dbReference>
<sequence length="115" mass="12908">MAQIGVFFRDRTNRYAYGLSFAFCALSAAAFYRFLPREDALSLHYNVYFGIDFLGSWQTAMLLPAAALALLLINITLGVFVWRRDKVTSYFLATGTVAVMLLVLVASVLTVYVNY</sequence>
<organism evidence="2 3">
    <name type="scientific">Candidatus Uhrbacteria bacterium CG10_big_fil_rev_8_21_14_0_10_48_11</name>
    <dbReference type="NCBI Taxonomy" id="1975037"/>
    <lineage>
        <taxon>Bacteria</taxon>
        <taxon>Candidatus Uhriibacteriota</taxon>
    </lineage>
</organism>
<proteinExistence type="predicted"/>
<evidence type="ECO:0000313" key="2">
    <source>
        <dbReference type="EMBL" id="PJE75829.1"/>
    </source>
</evidence>
<reference evidence="2 3" key="1">
    <citation type="submission" date="2017-09" db="EMBL/GenBank/DDBJ databases">
        <title>Depth-based differentiation of microbial function through sediment-hosted aquifers and enrichment of novel symbionts in the deep terrestrial subsurface.</title>
        <authorList>
            <person name="Probst A.J."/>
            <person name="Ladd B."/>
            <person name="Jarett J.K."/>
            <person name="Geller-Mcgrath D.E."/>
            <person name="Sieber C.M."/>
            <person name="Emerson J.B."/>
            <person name="Anantharaman K."/>
            <person name="Thomas B.C."/>
            <person name="Malmstrom R."/>
            <person name="Stieglmeier M."/>
            <person name="Klingl A."/>
            <person name="Woyke T."/>
            <person name="Ryan C.M."/>
            <person name="Banfield J.F."/>
        </authorList>
    </citation>
    <scope>NUCLEOTIDE SEQUENCE [LARGE SCALE GENOMIC DNA]</scope>
    <source>
        <strain evidence="2">CG10_big_fil_rev_8_21_14_0_10_48_11</strain>
    </source>
</reference>
<gene>
    <name evidence="2" type="ORF">COV04_02700</name>
</gene>
<name>A0A2M8LEG2_9BACT</name>
<keyword evidence="1" id="KW-0472">Membrane</keyword>
<evidence type="ECO:0008006" key="4">
    <source>
        <dbReference type="Google" id="ProtNLM"/>
    </source>
</evidence>
<comment type="caution">
    <text evidence="2">The sequence shown here is derived from an EMBL/GenBank/DDBJ whole genome shotgun (WGS) entry which is preliminary data.</text>
</comment>
<evidence type="ECO:0000313" key="3">
    <source>
        <dbReference type="Proteomes" id="UP000231152"/>
    </source>
</evidence>
<feature type="transmembrane region" description="Helical" evidence="1">
    <location>
        <begin position="89"/>
        <end position="113"/>
    </location>
</feature>
<accession>A0A2M8LEG2</accession>
<feature type="transmembrane region" description="Helical" evidence="1">
    <location>
        <begin position="55"/>
        <end position="82"/>
    </location>
</feature>
<keyword evidence="1" id="KW-1133">Transmembrane helix</keyword>
<evidence type="ECO:0000256" key="1">
    <source>
        <dbReference type="SAM" id="Phobius"/>
    </source>
</evidence>
<dbReference type="EMBL" id="PFET01000009">
    <property type="protein sequence ID" value="PJE75829.1"/>
    <property type="molecule type" value="Genomic_DNA"/>
</dbReference>
<dbReference type="AlphaFoldDB" id="A0A2M8LEG2"/>